<sequence>MIAAQIEQEKKQEEKQIDGITYPCSHFSQARPNLRPRSPGEVNGTSRARKRVSDAQSLQEIYRTSSAANIAGPSTSTDVADSMTDTTANSDDVDMPTESDEDSDPESSDFYFDAESQFNDDRLSGVGIKEEENPNRSIVTFNTEGTSSGGIVNNVNRDYNIHFNLMPGFSPPEAMKQILRHICATSRAPSRSVPQLPRPSKPPTGQIIKIWVAVDPVYDSAIRSIVGVRAVIGTMQVMTANPLLCPSGDLPEILASLKRLLTLMELALRVYRHTDLVHSLSSTISIGVEECRLLLDELTTNLTNLRHCLVNAMHYFIRTYVSTRIGWQGSSVSTLVSKLRKSRSSFAACLLALGRAAWPELKRGQGQETLDALVKFYVQLKQESTSLHHIKIDVVTVHDHLGRDLPVPMIFCNSSQDFHVMIAGFCRGVAGSVLIQRRNYRILDSEDDEVINPEEFAIVLQPGMVVGMSIVFHEQAEEMQGSEGYSCPRCQRVNSKRTGWVTCAHCNCRFTISPEEESIVSPETEEHVDTESIPDERHLFRNFSIFQAAAGIDDRGD</sequence>
<dbReference type="InterPro" id="IPR054464">
    <property type="entry name" value="ULD_fung"/>
</dbReference>
<feature type="compositionally biased region" description="Basic and acidic residues" evidence="1">
    <location>
        <begin position="7"/>
        <end position="17"/>
    </location>
</feature>
<keyword evidence="5" id="KW-1185">Reference proteome</keyword>
<name>A0A167TT49_9AGAM</name>
<dbReference type="OrthoDB" id="5429838at2759"/>
<feature type="compositionally biased region" description="Acidic residues" evidence="1">
    <location>
        <begin position="91"/>
        <end position="107"/>
    </location>
</feature>
<accession>A0A167TT49</accession>
<evidence type="ECO:0000259" key="2">
    <source>
        <dbReference type="Pfam" id="PF22893"/>
    </source>
</evidence>
<evidence type="ECO:0000256" key="1">
    <source>
        <dbReference type="SAM" id="MobiDB-lite"/>
    </source>
</evidence>
<protein>
    <recommendedName>
        <fullName evidence="2">Ubiquitin-like domain-containing protein</fullName>
    </recommendedName>
</protein>
<evidence type="ECO:0000313" key="5">
    <source>
        <dbReference type="Proteomes" id="UP000076532"/>
    </source>
</evidence>
<dbReference type="EMBL" id="KV417535">
    <property type="protein sequence ID" value="KZP22988.1"/>
    <property type="molecule type" value="Genomic_DNA"/>
</dbReference>
<dbReference type="EMBL" id="KV418120">
    <property type="protein sequence ID" value="KZP03254.1"/>
    <property type="molecule type" value="Genomic_DNA"/>
</dbReference>
<dbReference type="Pfam" id="PF22893">
    <property type="entry name" value="ULD_2"/>
    <property type="match status" value="1"/>
</dbReference>
<dbReference type="STRING" id="436010.A0A167TT49"/>
<organism evidence="3 5">
    <name type="scientific">Athelia psychrophila</name>
    <dbReference type="NCBI Taxonomy" id="1759441"/>
    <lineage>
        <taxon>Eukaryota</taxon>
        <taxon>Fungi</taxon>
        <taxon>Dikarya</taxon>
        <taxon>Basidiomycota</taxon>
        <taxon>Agaricomycotina</taxon>
        <taxon>Agaricomycetes</taxon>
        <taxon>Agaricomycetidae</taxon>
        <taxon>Atheliales</taxon>
        <taxon>Atheliaceae</taxon>
        <taxon>Athelia</taxon>
    </lineage>
</organism>
<feature type="region of interest" description="Disordered" evidence="1">
    <location>
        <begin position="1"/>
        <end position="111"/>
    </location>
</feature>
<feature type="compositionally biased region" description="Polar residues" evidence="1">
    <location>
        <begin position="54"/>
        <end position="90"/>
    </location>
</feature>
<proteinExistence type="predicted"/>
<gene>
    <name evidence="4" type="ORF">FIBSPDRAFT_465319</name>
    <name evidence="3" type="ORF">FIBSPDRAFT_496585</name>
</gene>
<evidence type="ECO:0000313" key="3">
    <source>
        <dbReference type="EMBL" id="KZP03254.1"/>
    </source>
</evidence>
<reference evidence="3 5" key="1">
    <citation type="journal article" date="2016" name="Mol. Biol. Evol.">
        <title>Comparative Genomics of Early-Diverging Mushroom-Forming Fungi Provides Insights into the Origins of Lignocellulose Decay Capabilities.</title>
        <authorList>
            <person name="Nagy L.G."/>
            <person name="Riley R."/>
            <person name="Tritt A."/>
            <person name="Adam C."/>
            <person name="Daum C."/>
            <person name="Floudas D."/>
            <person name="Sun H."/>
            <person name="Yadav J.S."/>
            <person name="Pangilinan J."/>
            <person name="Larsson K.H."/>
            <person name="Matsuura K."/>
            <person name="Barry K."/>
            <person name="Labutti K."/>
            <person name="Kuo R."/>
            <person name="Ohm R.A."/>
            <person name="Bhattacharya S.S."/>
            <person name="Shirouzu T."/>
            <person name="Yoshinaga Y."/>
            <person name="Martin F.M."/>
            <person name="Grigoriev I.V."/>
            <person name="Hibbett D.S."/>
        </authorList>
    </citation>
    <scope>NUCLEOTIDE SEQUENCE [LARGE SCALE GENOMIC DNA]</scope>
    <source>
        <strain evidence="3 5">CBS 109695</strain>
    </source>
</reference>
<feature type="domain" description="Ubiquitin-like" evidence="2">
    <location>
        <begin position="392"/>
        <end position="473"/>
    </location>
</feature>
<dbReference type="Proteomes" id="UP000076532">
    <property type="component" value="Unassembled WGS sequence"/>
</dbReference>
<evidence type="ECO:0000313" key="4">
    <source>
        <dbReference type="EMBL" id="KZP22988.1"/>
    </source>
</evidence>
<dbReference type="AlphaFoldDB" id="A0A167TT49"/>